<dbReference type="InterPro" id="IPR006675">
    <property type="entry name" value="HDIG_dom"/>
</dbReference>
<dbReference type="Gene3D" id="1.10.3210.10">
    <property type="entry name" value="Hypothetical protein af1432"/>
    <property type="match status" value="1"/>
</dbReference>
<gene>
    <name evidence="2" type="ORF">OZSIB_0160</name>
</gene>
<feature type="domain" description="HD" evidence="1">
    <location>
        <begin position="59"/>
        <end position="168"/>
    </location>
</feature>
<proteinExistence type="predicted"/>
<dbReference type="Pfam" id="PF01966">
    <property type="entry name" value="HD"/>
    <property type="match status" value="1"/>
</dbReference>
<comment type="caution">
    <text evidence="2">The sequence shown here is derived from an EMBL/GenBank/DDBJ whole genome shotgun (WGS) entry which is preliminary data.</text>
</comment>
<name>A0A367ZNG0_9BACT</name>
<dbReference type="NCBIfam" id="TIGR00277">
    <property type="entry name" value="HDIG"/>
    <property type="match status" value="1"/>
</dbReference>
<sequence>MKDKLLELIPEFNEIKNPDLRDKTIKAWMLAMEKGGWEPADLGMIPFTLLIKDTTVSFLEHTRAVTQICMGMARAIHATLGAKLPINWDYLVAGAILHDVGKLLEYKREGLQYTKSASGKLLRHPFSGVQIATLAGLPDEISHIIANHSHEGDHGKRTTEGILLHHADFTSFEPLKP</sequence>
<dbReference type="SUPFAM" id="SSF109604">
    <property type="entry name" value="HD-domain/PDEase-like"/>
    <property type="match status" value="1"/>
</dbReference>
<reference evidence="2 3" key="1">
    <citation type="submission" date="2018-05" db="EMBL/GenBank/DDBJ databases">
        <title>A metagenomic window into the 2 km-deep terrestrial subsurface aquifer revealed taxonomically and functionally diverse microbial community comprising novel uncultured bacterial lineages.</title>
        <authorList>
            <person name="Kadnikov V.V."/>
            <person name="Mardanov A.V."/>
            <person name="Beletsky A.V."/>
            <person name="Banks D."/>
            <person name="Pimenov N.V."/>
            <person name="Frank Y.A."/>
            <person name="Karnachuk O.V."/>
            <person name="Ravin N.V."/>
        </authorList>
    </citation>
    <scope>NUCLEOTIDE SEQUENCE [LARGE SCALE GENOMIC DNA]</scope>
    <source>
        <strain evidence="2">BY5</strain>
    </source>
</reference>
<evidence type="ECO:0000259" key="1">
    <source>
        <dbReference type="Pfam" id="PF01966"/>
    </source>
</evidence>
<evidence type="ECO:0000313" key="2">
    <source>
        <dbReference type="EMBL" id="RCK79289.1"/>
    </source>
</evidence>
<evidence type="ECO:0000313" key="3">
    <source>
        <dbReference type="Proteomes" id="UP000252355"/>
    </source>
</evidence>
<protein>
    <recommendedName>
        <fullName evidence="1">HD domain-containing protein</fullName>
    </recommendedName>
</protein>
<dbReference type="InterPro" id="IPR006674">
    <property type="entry name" value="HD_domain"/>
</dbReference>
<organism evidence="2 3">
    <name type="scientific">Candidatus Ozemobacter sibiricus</name>
    <dbReference type="NCBI Taxonomy" id="2268124"/>
    <lineage>
        <taxon>Bacteria</taxon>
        <taxon>Candidatus Ozemobacteria</taxon>
        <taxon>Candidatus Ozemobacterales</taxon>
        <taxon>Candidatus Ozemobacteraceae</taxon>
        <taxon>Candidatus Ozemobacter</taxon>
    </lineage>
</organism>
<dbReference type="AlphaFoldDB" id="A0A367ZNG0"/>
<dbReference type="Proteomes" id="UP000252355">
    <property type="component" value="Unassembled WGS sequence"/>
</dbReference>
<accession>A0A367ZNG0</accession>
<dbReference type="EMBL" id="QOQW01000014">
    <property type="protein sequence ID" value="RCK79289.1"/>
    <property type="molecule type" value="Genomic_DNA"/>
</dbReference>